<evidence type="ECO:0000313" key="4">
    <source>
        <dbReference type="Proteomes" id="UP000054988"/>
    </source>
</evidence>
<dbReference type="Pfam" id="PF22893">
    <property type="entry name" value="ULD_2"/>
    <property type="match status" value="1"/>
</dbReference>
<dbReference type="Proteomes" id="UP000054988">
    <property type="component" value="Unassembled WGS sequence"/>
</dbReference>
<reference evidence="3 4" key="1">
    <citation type="submission" date="2015-12" db="EMBL/GenBank/DDBJ databases">
        <title>Draft genome sequence of Moniliophthora roreri, the causal agent of frosty pod rot of cacao.</title>
        <authorList>
            <person name="Aime M.C."/>
            <person name="Diaz-Valderrama J.R."/>
            <person name="Kijpornyongpan T."/>
            <person name="Phillips-Mora W."/>
        </authorList>
    </citation>
    <scope>NUCLEOTIDE SEQUENCE [LARGE SCALE GENOMIC DNA]</scope>
    <source>
        <strain evidence="3 4">MCA 2952</strain>
    </source>
</reference>
<comment type="caution">
    <text evidence="3">The sequence shown here is derived from an EMBL/GenBank/DDBJ whole genome shotgun (WGS) entry which is preliminary data.</text>
</comment>
<feature type="domain" description="Ubiquitin-like" evidence="2">
    <location>
        <begin position="185"/>
        <end position="271"/>
    </location>
</feature>
<evidence type="ECO:0000259" key="2">
    <source>
        <dbReference type="Pfam" id="PF22893"/>
    </source>
</evidence>
<organism evidence="3 4">
    <name type="scientific">Moniliophthora roreri</name>
    <name type="common">Frosty pod rot fungus</name>
    <name type="synonym">Monilia roreri</name>
    <dbReference type="NCBI Taxonomy" id="221103"/>
    <lineage>
        <taxon>Eukaryota</taxon>
        <taxon>Fungi</taxon>
        <taxon>Dikarya</taxon>
        <taxon>Basidiomycota</taxon>
        <taxon>Agaricomycotina</taxon>
        <taxon>Agaricomycetes</taxon>
        <taxon>Agaricomycetidae</taxon>
        <taxon>Agaricales</taxon>
        <taxon>Marasmiineae</taxon>
        <taxon>Marasmiaceae</taxon>
        <taxon>Moniliophthora</taxon>
    </lineage>
</organism>
<name>A0A0W0FP36_MONRR</name>
<protein>
    <recommendedName>
        <fullName evidence="2">Ubiquitin-like domain-containing protein</fullName>
    </recommendedName>
</protein>
<sequence length="429" mass="46910">MGPNYKKWFKNFKVSFKRRGKVVAIQPQIPPPNVLPATPMSTPLTAAQTETTELSSALPINSSSTPVNAIEGKASVVDCREPPPDVLPAAPTSTPLIGTLSSTQTETTELSSALPIDSPSTPVGAVEGRVSAVLCNRLQSYVSQARRSTSMIRHQFNGPTMFANASRFIIEGGIFNNIDAGGFSTVTIIDAAGRNIPFPAGIPACQESIESYLKWQFHHQQDKISEMLLEFITQGQYSLSIDEGRQVVILGRGEENWSRVVSGTTIVMSAILWQEKQSDYSAGYKCPICKTWNSNMEEGLNVAKDCCNPKCPGRFQAIEEGDSGDQQNKDMNMDILRNIHIMQDSQPNSEQDPQSSSQPNSEQDDQPNLEQNPQEHPQQPVSVLIFVGVPIIFNNEALLIVLLTFSDGYVFLHIVTIKLANSPALDSDS</sequence>
<evidence type="ECO:0000313" key="3">
    <source>
        <dbReference type="EMBL" id="KTB38124.1"/>
    </source>
</evidence>
<dbReference type="EMBL" id="LATX01001781">
    <property type="protein sequence ID" value="KTB38124.1"/>
    <property type="molecule type" value="Genomic_DNA"/>
</dbReference>
<proteinExistence type="predicted"/>
<accession>A0A0W0FP36</accession>
<feature type="region of interest" description="Disordered" evidence="1">
    <location>
        <begin position="345"/>
        <end position="377"/>
    </location>
</feature>
<evidence type="ECO:0000256" key="1">
    <source>
        <dbReference type="SAM" id="MobiDB-lite"/>
    </source>
</evidence>
<dbReference type="AlphaFoldDB" id="A0A0W0FP36"/>
<gene>
    <name evidence="3" type="ORF">WG66_9332</name>
</gene>
<dbReference type="InterPro" id="IPR054464">
    <property type="entry name" value="ULD_fung"/>
</dbReference>
<feature type="compositionally biased region" description="Polar residues" evidence="1">
    <location>
        <begin position="345"/>
        <end position="361"/>
    </location>
</feature>
<feature type="compositionally biased region" description="Polar residues" evidence="1">
    <location>
        <begin position="368"/>
        <end position="377"/>
    </location>
</feature>